<evidence type="ECO:0000256" key="1">
    <source>
        <dbReference type="ARBA" id="ARBA00004141"/>
    </source>
</evidence>
<dbReference type="GO" id="GO:0016020">
    <property type="term" value="C:membrane"/>
    <property type="evidence" value="ECO:0007669"/>
    <property type="project" value="UniProtKB-SubCell"/>
</dbReference>
<feature type="region of interest" description="Disordered" evidence="5">
    <location>
        <begin position="570"/>
        <end position="810"/>
    </location>
</feature>
<feature type="compositionally biased region" description="Polar residues" evidence="5">
    <location>
        <begin position="575"/>
        <end position="593"/>
    </location>
</feature>
<keyword evidence="3 6" id="KW-1133">Transmembrane helix</keyword>
<keyword evidence="2 6" id="KW-0812">Transmembrane</keyword>
<feature type="compositionally biased region" description="Low complexity" evidence="5">
    <location>
        <begin position="618"/>
        <end position="632"/>
    </location>
</feature>
<sequence>MSGSGARSRLPIPILVIAGLSTFIAVAVSLWSILLQLRNYRKPALQRMVVRIMVMVPLYAIASLISIFSVEAAFFIDAVRDIYEAFVIYCFFSLLLSYLGGERSLLIMLHGRPPKEPVFPINLFKREIDVSDPYTFLFLKRGILQYVQVKPVLAAATLILKATGKYNEGDFTANSGYLYVSIIYNVSICLSLYCLAMFWVCVNDDLKPFRPMPKFLCVKGILFFSFWQSIGISVLVAAGIITRLGPYTDHENVSVGLNDILICLEMPIFAFAHMYAFSYKDYIDIHHSFVARMPMYYAFRDSFGLKDLAEDTKTTLRGEGMDYREFEPAEGFMHQGVGRENRIRAGLRYSKGGQKKYWLPKTNEDSQPPGKAARYANAAIKRIAGEDQAESIHAPLLQQEAESVVHLAPDLQDSDEEQTIWGNGDGDVDDGFGLPFGDLDDDDEELFDHSKKYLFGDYNYPVIDCSSESARTFIWQEEERVLRDERGAWFSPIRGAKGQEALKKRVGPAWEGYGAVSHSNTKPIAGPSSRYRDEENEIEYHHDPRAKIIDHEADRVAKAEQSSDVIMRWTKSKQRPSPAQSAHSSGSNVNVNIRSPAPSKVSKSRQTKRIDTSSRPVSSSGQSSASGSASQSPNTRFLSPPSISRHNSRKSSPVLPPDAVDLVVEDPHAEEEEQTWERKKGEPSARGSGLRKVYRRGFVAHLEDGKDEPEERGEVEVQESRLEDSGDPSRRVEAGERIVHIIGDEEDNSASSGVDEDLSVHQRRQPSSGTHDPWRQQEVQGVIATSGTPPLHARVQTYQYNVPDSDNPWA</sequence>
<feature type="compositionally biased region" description="Polar residues" evidence="5">
    <location>
        <begin position="633"/>
        <end position="645"/>
    </location>
</feature>
<evidence type="ECO:0000256" key="5">
    <source>
        <dbReference type="SAM" id="MobiDB-lite"/>
    </source>
</evidence>
<evidence type="ECO:0000256" key="6">
    <source>
        <dbReference type="SAM" id="Phobius"/>
    </source>
</evidence>
<dbReference type="Proteomes" id="UP000284842">
    <property type="component" value="Unassembled WGS sequence"/>
</dbReference>
<comment type="caution">
    <text evidence="7">The sequence shown here is derived from an EMBL/GenBank/DDBJ whole genome shotgun (WGS) entry which is preliminary data.</text>
</comment>
<name>A0A409YCD8_9AGAR</name>
<protein>
    <recommendedName>
        <fullName evidence="9">DUF300-domain-containing protein</fullName>
    </recommendedName>
</protein>
<comment type="subcellular location">
    <subcellularLocation>
        <location evidence="1">Membrane</location>
        <topology evidence="1">Multi-pass membrane protein</topology>
    </subcellularLocation>
</comment>
<dbReference type="SMART" id="SM01417">
    <property type="entry name" value="Solute_trans_a"/>
    <property type="match status" value="1"/>
</dbReference>
<feature type="transmembrane region" description="Helical" evidence="6">
    <location>
        <begin position="221"/>
        <end position="241"/>
    </location>
</feature>
<dbReference type="AlphaFoldDB" id="A0A409YCD8"/>
<evidence type="ECO:0000313" key="8">
    <source>
        <dbReference type="Proteomes" id="UP000284842"/>
    </source>
</evidence>
<reference evidence="7 8" key="1">
    <citation type="journal article" date="2018" name="Evol. Lett.">
        <title>Horizontal gene cluster transfer increased hallucinogenic mushroom diversity.</title>
        <authorList>
            <person name="Reynolds H.T."/>
            <person name="Vijayakumar V."/>
            <person name="Gluck-Thaler E."/>
            <person name="Korotkin H.B."/>
            <person name="Matheny P.B."/>
            <person name="Slot J.C."/>
        </authorList>
    </citation>
    <scope>NUCLEOTIDE SEQUENCE [LARGE SCALE GENOMIC DNA]</scope>
    <source>
        <strain evidence="7 8">2629</strain>
    </source>
</reference>
<evidence type="ECO:0000256" key="3">
    <source>
        <dbReference type="ARBA" id="ARBA00022989"/>
    </source>
</evidence>
<proteinExistence type="predicted"/>
<dbReference type="InParanoid" id="A0A409YCD8"/>
<feature type="transmembrane region" description="Helical" evidence="6">
    <location>
        <begin position="253"/>
        <end position="277"/>
    </location>
</feature>
<evidence type="ECO:0000313" key="7">
    <source>
        <dbReference type="EMBL" id="PPR00678.1"/>
    </source>
</evidence>
<feature type="transmembrane region" description="Helical" evidence="6">
    <location>
        <begin position="176"/>
        <end position="200"/>
    </location>
</feature>
<dbReference type="STRING" id="181874.A0A409YCD8"/>
<feature type="transmembrane region" description="Helical" evidence="6">
    <location>
        <begin position="56"/>
        <end position="76"/>
    </location>
</feature>
<keyword evidence="8" id="KW-1185">Reference proteome</keyword>
<keyword evidence="4 6" id="KW-0472">Membrane</keyword>
<organism evidence="7 8">
    <name type="scientific">Panaeolus cyanescens</name>
    <dbReference type="NCBI Taxonomy" id="181874"/>
    <lineage>
        <taxon>Eukaryota</taxon>
        <taxon>Fungi</taxon>
        <taxon>Dikarya</taxon>
        <taxon>Basidiomycota</taxon>
        <taxon>Agaricomycotina</taxon>
        <taxon>Agaricomycetes</taxon>
        <taxon>Agaricomycetidae</taxon>
        <taxon>Agaricales</taxon>
        <taxon>Agaricineae</taxon>
        <taxon>Galeropsidaceae</taxon>
        <taxon>Panaeolus</taxon>
    </lineage>
</organism>
<feature type="compositionally biased region" description="Polar residues" evidence="5">
    <location>
        <begin position="777"/>
        <end position="788"/>
    </location>
</feature>
<dbReference type="PANTHER" id="PTHR23423">
    <property type="entry name" value="ORGANIC SOLUTE TRANSPORTER-RELATED"/>
    <property type="match status" value="1"/>
</dbReference>
<dbReference type="EMBL" id="NHTK01001298">
    <property type="protein sequence ID" value="PPR00678.1"/>
    <property type="molecule type" value="Genomic_DNA"/>
</dbReference>
<evidence type="ECO:0000256" key="2">
    <source>
        <dbReference type="ARBA" id="ARBA00022692"/>
    </source>
</evidence>
<dbReference type="FunCoup" id="A0A409YCD8">
    <property type="interactions" value="148"/>
</dbReference>
<feature type="transmembrane region" description="Helical" evidence="6">
    <location>
        <begin position="12"/>
        <end position="35"/>
    </location>
</feature>
<accession>A0A409YCD8</accession>
<feature type="compositionally biased region" description="Basic and acidic residues" evidence="5">
    <location>
        <begin position="712"/>
        <end position="743"/>
    </location>
</feature>
<feature type="transmembrane region" description="Helical" evidence="6">
    <location>
        <begin position="82"/>
        <end position="100"/>
    </location>
</feature>
<dbReference type="OrthoDB" id="5348404at2759"/>
<dbReference type="InterPro" id="IPR005178">
    <property type="entry name" value="Ostalpha/TMEM184C"/>
</dbReference>
<evidence type="ECO:0000256" key="4">
    <source>
        <dbReference type="ARBA" id="ARBA00023136"/>
    </source>
</evidence>
<dbReference type="Pfam" id="PF03619">
    <property type="entry name" value="Solute_trans_a"/>
    <property type="match status" value="1"/>
</dbReference>
<evidence type="ECO:0008006" key="9">
    <source>
        <dbReference type="Google" id="ProtNLM"/>
    </source>
</evidence>
<gene>
    <name evidence="7" type="ORF">CVT24_000966</name>
</gene>